<keyword evidence="3" id="KW-0812">Transmembrane</keyword>
<keyword evidence="4" id="KW-1133">Transmembrane helix</keyword>
<evidence type="ECO:0000256" key="1">
    <source>
        <dbReference type="ARBA" id="ARBA00004167"/>
    </source>
</evidence>
<dbReference type="Pfam" id="PF00646">
    <property type="entry name" value="F-box"/>
    <property type="match status" value="1"/>
</dbReference>
<proteinExistence type="inferred from homology"/>
<dbReference type="EMBL" id="GBHO01000688">
    <property type="protein sequence ID" value="JAG42916.1"/>
    <property type="molecule type" value="Transcribed_RNA"/>
</dbReference>
<feature type="domain" description="F-box" evidence="6">
    <location>
        <begin position="145"/>
        <end position="191"/>
    </location>
</feature>
<evidence type="ECO:0000256" key="3">
    <source>
        <dbReference type="ARBA" id="ARBA00022692"/>
    </source>
</evidence>
<dbReference type="GO" id="GO:0019005">
    <property type="term" value="C:SCF ubiquitin ligase complex"/>
    <property type="evidence" value="ECO:0007669"/>
    <property type="project" value="TreeGrafter"/>
</dbReference>
<dbReference type="SMART" id="SM00256">
    <property type="entry name" value="FBOX"/>
    <property type="match status" value="1"/>
</dbReference>
<evidence type="ECO:0000256" key="5">
    <source>
        <dbReference type="ARBA" id="ARBA00023136"/>
    </source>
</evidence>
<organism evidence="7">
    <name type="scientific">Lygus hesperus</name>
    <name type="common">Western plant bug</name>
    <dbReference type="NCBI Taxonomy" id="30085"/>
    <lineage>
        <taxon>Eukaryota</taxon>
        <taxon>Metazoa</taxon>
        <taxon>Ecdysozoa</taxon>
        <taxon>Arthropoda</taxon>
        <taxon>Hexapoda</taxon>
        <taxon>Insecta</taxon>
        <taxon>Pterygota</taxon>
        <taxon>Neoptera</taxon>
        <taxon>Paraneoptera</taxon>
        <taxon>Hemiptera</taxon>
        <taxon>Heteroptera</taxon>
        <taxon>Panheteroptera</taxon>
        <taxon>Cimicomorpha</taxon>
        <taxon>Miridae</taxon>
        <taxon>Mirini</taxon>
        <taxon>Lygus</taxon>
    </lineage>
</organism>
<dbReference type="PANTHER" id="PTHR20988:SF2">
    <property type="entry name" value="TRANSMEMBRANE PROTEIN 183A-RELATED"/>
    <property type="match status" value="1"/>
</dbReference>
<dbReference type="PANTHER" id="PTHR20988">
    <property type="entry name" value="TRANSMEMBRANE PROTEIN 183A-RELATED"/>
    <property type="match status" value="1"/>
</dbReference>
<accession>A0A0A9ZFX0</accession>
<dbReference type="AlphaFoldDB" id="A0A0A9ZFX0"/>
<dbReference type="InterPro" id="IPR001810">
    <property type="entry name" value="F-box_dom"/>
</dbReference>
<keyword evidence="5" id="KW-0472">Membrane</keyword>
<gene>
    <name evidence="7" type="ORF">CM83_42897</name>
</gene>
<dbReference type="InterPro" id="IPR036047">
    <property type="entry name" value="F-box-like_dom_sf"/>
</dbReference>
<dbReference type="Gene3D" id="1.20.1280.50">
    <property type="match status" value="1"/>
</dbReference>
<dbReference type="GO" id="GO:0031647">
    <property type="term" value="P:regulation of protein stability"/>
    <property type="evidence" value="ECO:0007669"/>
    <property type="project" value="TreeGrafter"/>
</dbReference>
<evidence type="ECO:0000256" key="4">
    <source>
        <dbReference type="ARBA" id="ARBA00022989"/>
    </source>
</evidence>
<evidence type="ECO:0000259" key="6">
    <source>
        <dbReference type="PROSITE" id="PS50181"/>
    </source>
</evidence>
<evidence type="ECO:0000313" key="7">
    <source>
        <dbReference type="EMBL" id="JAG42916.1"/>
    </source>
</evidence>
<name>A0A0A9ZFX0_LYGHE</name>
<dbReference type="GO" id="GO:0016020">
    <property type="term" value="C:membrane"/>
    <property type="evidence" value="ECO:0007669"/>
    <property type="project" value="UniProtKB-SubCell"/>
</dbReference>
<protein>
    <recommendedName>
        <fullName evidence="6">F-box domain-containing protein</fullName>
    </recommendedName>
</protein>
<reference evidence="7" key="1">
    <citation type="journal article" date="2014" name="PLoS ONE">
        <title>Transcriptome-Based Identification of ABC Transporters in the Western Tarnished Plant Bug Lygus hesperus.</title>
        <authorList>
            <person name="Hull J.J."/>
            <person name="Chaney K."/>
            <person name="Geib S.M."/>
            <person name="Fabrick J.A."/>
            <person name="Brent C.S."/>
            <person name="Walsh D."/>
            <person name="Lavine L.C."/>
        </authorList>
    </citation>
    <scope>NUCLEOTIDE SEQUENCE</scope>
</reference>
<sequence length="387" mass="45142">NCSTQCYRHTNSIVPIKIENTANINSENQATGNLSTHTYILDQTKKLEKVRKCFELLQLCFSIPWMKESEGYDVTDFDVALADFADANIPRSSGRVRKSRSNLPLSAPIEDGEEDVDINTVLAQKVDALSTETESSGVIVEENSIDAWLLLPDELWVLLSEYMRPQDVLNFSLICKSSYRIVNSPLFWIKLYKRYYSSKVYVPTFLKKHCLERHLGLKAKVIRSLFYTYPPYHESLRRPNNLLESLIGHRCELMWVQRACDKEITNNSLLRRSERWIYSFKLSSKPDESRHYQQTKRKTKQDIINHNPDDTCRLLEVFCKEYVDPKCVIGMKLRKASIEDRCVQLKFSSAPLSRFGTDFGAIDIYLHAIQPPSIYAWWHPHFYNQRY</sequence>
<comment type="subcellular location">
    <subcellularLocation>
        <location evidence="1">Membrane</location>
        <topology evidence="1">Single-pass membrane protein</topology>
    </subcellularLocation>
</comment>
<reference evidence="7" key="2">
    <citation type="submission" date="2014-07" db="EMBL/GenBank/DDBJ databases">
        <authorList>
            <person name="Hull J."/>
        </authorList>
    </citation>
    <scope>NUCLEOTIDE SEQUENCE</scope>
</reference>
<evidence type="ECO:0000256" key="2">
    <source>
        <dbReference type="ARBA" id="ARBA00006744"/>
    </source>
</evidence>
<feature type="non-terminal residue" evidence="7">
    <location>
        <position position="1"/>
    </location>
</feature>
<comment type="similarity">
    <text evidence="2">Belongs to the TMEM183 family.</text>
</comment>
<dbReference type="SUPFAM" id="SSF81383">
    <property type="entry name" value="F-box domain"/>
    <property type="match status" value="1"/>
</dbReference>
<dbReference type="PROSITE" id="PS50181">
    <property type="entry name" value="FBOX"/>
    <property type="match status" value="1"/>
</dbReference>
<dbReference type="InterPro" id="IPR026509">
    <property type="entry name" value="TMEM183"/>
</dbReference>